<name>A0A1F6THN7_9PROT</name>
<reference evidence="1 2" key="1">
    <citation type="journal article" date="2016" name="Nat. Commun.">
        <title>Thousands of microbial genomes shed light on interconnected biogeochemical processes in an aquifer system.</title>
        <authorList>
            <person name="Anantharaman K."/>
            <person name="Brown C.T."/>
            <person name="Hug L.A."/>
            <person name="Sharon I."/>
            <person name="Castelle C.J."/>
            <person name="Probst A.J."/>
            <person name="Thomas B.C."/>
            <person name="Singh A."/>
            <person name="Wilkins M.J."/>
            <person name="Karaoz U."/>
            <person name="Brodie E.L."/>
            <person name="Williams K.H."/>
            <person name="Hubbard S.S."/>
            <person name="Banfield J.F."/>
        </authorList>
    </citation>
    <scope>NUCLEOTIDE SEQUENCE [LARGE SCALE GENOMIC DNA]</scope>
</reference>
<evidence type="ECO:0000313" key="1">
    <source>
        <dbReference type="EMBL" id="OGI44586.1"/>
    </source>
</evidence>
<accession>A0A1F6THN7</accession>
<dbReference type="AlphaFoldDB" id="A0A1F6THN7"/>
<evidence type="ECO:0000313" key="2">
    <source>
        <dbReference type="Proteomes" id="UP000179344"/>
    </source>
</evidence>
<protein>
    <submittedName>
        <fullName evidence="1">Uncharacterized protein</fullName>
    </submittedName>
</protein>
<dbReference type="InterPro" id="IPR054196">
    <property type="entry name" value="DUF6901"/>
</dbReference>
<comment type="caution">
    <text evidence="1">The sequence shown here is derived from an EMBL/GenBank/DDBJ whole genome shotgun (WGS) entry which is preliminary data.</text>
</comment>
<dbReference type="EMBL" id="MFST01000042">
    <property type="protein sequence ID" value="OGI44586.1"/>
    <property type="molecule type" value="Genomic_DNA"/>
</dbReference>
<dbReference type="Proteomes" id="UP000179344">
    <property type="component" value="Unassembled WGS sequence"/>
</dbReference>
<sequence length="233" mass="25977">MEYIYIQYRLQLQDGRDLAFKLRLDPHTSEAVEATPPAPPAWTALGYHQCPNCPLDAATHPYCPAALRLSEVVGKCNKLDAYAPARIEVTTPERAIVAAKPLQKGLGSLMGLMIATSGCPRAAYLRPMARFHLPFATDDEAIYRAASMYLLAQYFRRKDGRDPDLDLEGLSEIYRNLQIVNTALTKRLETATGKGATTSAIATLDLFSHTLPYNIKNSLDSIRRYFESYFSVL</sequence>
<dbReference type="Pfam" id="PF21842">
    <property type="entry name" value="DUF6901"/>
    <property type="match status" value="1"/>
</dbReference>
<organism evidence="1 2">
    <name type="scientific">Candidatus Muproteobacteria bacterium RBG_16_65_31</name>
    <dbReference type="NCBI Taxonomy" id="1817759"/>
    <lineage>
        <taxon>Bacteria</taxon>
        <taxon>Pseudomonadati</taxon>
        <taxon>Pseudomonadota</taxon>
        <taxon>Candidatus Muproteobacteria</taxon>
    </lineage>
</organism>
<gene>
    <name evidence="1" type="ORF">A2V92_03525</name>
</gene>
<proteinExistence type="predicted"/>